<dbReference type="EMBL" id="AP024145">
    <property type="protein sequence ID" value="BCM83807.1"/>
    <property type="molecule type" value="Genomic_DNA"/>
</dbReference>
<protein>
    <submittedName>
        <fullName evidence="2">Uncharacterized protein</fullName>
    </submittedName>
</protein>
<organism evidence="2 3">
    <name type="scientific">Methylobacterium indicum</name>
    <dbReference type="NCBI Taxonomy" id="1775910"/>
    <lineage>
        <taxon>Bacteria</taxon>
        <taxon>Pseudomonadati</taxon>
        <taxon>Pseudomonadota</taxon>
        <taxon>Alphaproteobacteria</taxon>
        <taxon>Hyphomicrobiales</taxon>
        <taxon>Methylobacteriaceae</taxon>
        <taxon>Methylobacterium</taxon>
    </lineage>
</organism>
<sequence>MLTPAARLAAMLQAFFEALVRFFRRLLGIAGEAGSMLAEDAKTAWCGVTAVNEGVGRGLDFAVAKPGMALARGLGGAALSTAGAVGSLLGALAPSRPTTPADLARQAVAADDAPMPSLRPAVSTRPRLGDGRTQPYLLQGNALGSAVQDIARARAMGDASVGRIHADVPKEVLQWIFDLSHTQLAAVSRLPAAHVHAHITGQTPAPGLPPAPPAQSIAALPLYSPDELTAMSRQAMAYMRRETAEVGRIAEAAGRRRLVGEPGGPGPALAL</sequence>
<dbReference type="AlphaFoldDB" id="A0A8H9C4Q3"/>
<dbReference type="KEGG" id="mind:mvi_22680"/>
<reference evidence="2" key="1">
    <citation type="submission" date="2020-11" db="EMBL/GenBank/DDBJ databases">
        <title>Complete genome sequence of a novel pathogenic Methylobacterium strain isolated from rice in Vietnam.</title>
        <authorList>
            <person name="Lai K."/>
            <person name="Okazaki S."/>
            <person name="Higashi K."/>
            <person name="Mori H."/>
            <person name="Toyoda A."/>
            <person name="Kurokawa K."/>
        </authorList>
    </citation>
    <scope>NUCLEOTIDE SEQUENCE</scope>
    <source>
        <strain evidence="2">VL1</strain>
    </source>
</reference>
<dbReference type="Proteomes" id="UP000663508">
    <property type="component" value="Chromosome"/>
</dbReference>
<feature type="region of interest" description="Disordered" evidence="1">
    <location>
        <begin position="115"/>
        <end position="135"/>
    </location>
</feature>
<proteinExistence type="predicted"/>
<dbReference type="RefSeq" id="WP_207182882.1">
    <property type="nucleotide sequence ID" value="NZ_AP024145.1"/>
</dbReference>
<evidence type="ECO:0000256" key="1">
    <source>
        <dbReference type="SAM" id="MobiDB-lite"/>
    </source>
</evidence>
<evidence type="ECO:0000313" key="3">
    <source>
        <dbReference type="Proteomes" id="UP000663508"/>
    </source>
</evidence>
<gene>
    <name evidence="2" type="ORF">mvi_22680</name>
</gene>
<accession>A0A8H9C4Q3</accession>
<name>A0A8H9C4Q3_9HYPH</name>
<evidence type="ECO:0000313" key="2">
    <source>
        <dbReference type="EMBL" id="BCM83807.1"/>
    </source>
</evidence>